<name>A0AAD6BAH1_9TELE</name>
<accession>A0AAD6BAH1</accession>
<feature type="region of interest" description="Disordered" evidence="1">
    <location>
        <begin position="1"/>
        <end position="69"/>
    </location>
</feature>
<gene>
    <name evidence="2" type="ORF">JOQ06_028646</name>
</gene>
<sequence length="69" mass="7338">RRRVMKQTKACGGGETLNVPMKSQINPETSLPPHASVPLLRQLTGDWTAPGGPVRNSNQGGEGDRGKAM</sequence>
<feature type="non-terminal residue" evidence="2">
    <location>
        <position position="69"/>
    </location>
</feature>
<proteinExistence type="predicted"/>
<keyword evidence="3" id="KW-1185">Reference proteome</keyword>
<reference evidence="2" key="1">
    <citation type="submission" date="2022-11" db="EMBL/GenBank/DDBJ databases">
        <title>Chromosome-level genome of Pogonophryne albipinna.</title>
        <authorList>
            <person name="Jo E."/>
        </authorList>
    </citation>
    <scope>NUCLEOTIDE SEQUENCE</scope>
    <source>
        <strain evidence="2">SGF0006</strain>
        <tissue evidence="2">Muscle</tissue>
    </source>
</reference>
<comment type="caution">
    <text evidence="2">The sequence shown here is derived from an EMBL/GenBank/DDBJ whole genome shotgun (WGS) entry which is preliminary data.</text>
</comment>
<dbReference type="EMBL" id="JAPTMU010000008">
    <property type="protein sequence ID" value="KAJ4939188.1"/>
    <property type="molecule type" value="Genomic_DNA"/>
</dbReference>
<dbReference type="Proteomes" id="UP001219934">
    <property type="component" value="Unassembled WGS sequence"/>
</dbReference>
<dbReference type="AlphaFoldDB" id="A0AAD6BAH1"/>
<feature type="non-terminal residue" evidence="2">
    <location>
        <position position="1"/>
    </location>
</feature>
<evidence type="ECO:0000313" key="3">
    <source>
        <dbReference type="Proteomes" id="UP001219934"/>
    </source>
</evidence>
<protein>
    <submittedName>
        <fullName evidence="2">Uncharacterized protein</fullName>
    </submittedName>
</protein>
<evidence type="ECO:0000313" key="2">
    <source>
        <dbReference type="EMBL" id="KAJ4939188.1"/>
    </source>
</evidence>
<organism evidence="2 3">
    <name type="scientific">Pogonophryne albipinna</name>
    <dbReference type="NCBI Taxonomy" id="1090488"/>
    <lineage>
        <taxon>Eukaryota</taxon>
        <taxon>Metazoa</taxon>
        <taxon>Chordata</taxon>
        <taxon>Craniata</taxon>
        <taxon>Vertebrata</taxon>
        <taxon>Euteleostomi</taxon>
        <taxon>Actinopterygii</taxon>
        <taxon>Neopterygii</taxon>
        <taxon>Teleostei</taxon>
        <taxon>Neoteleostei</taxon>
        <taxon>Acanthomorphata</taxon>
        <taxon>Eupercaria</taxon>
        <taxon>Perciformes</taxon>
        <taxon>Notothenioidei</taxon>
        <taxon>Pogonophryne</taxon>
    </lineage>
</organism>
<evidence type="ECO:0000256" key="1">
    <source>
        <dbReference type="SAM" id="MobiDB-lite"/>
    </source>
</evidence>